<dbReference type="NCBIfam" id="NF001311">
    <property type="entry name" value="PRK00258.1-3"/>
    <property type="match status" value="1"/>
</dbReference>
<dbReference type="InterPro" id="IPR010110">
    <property type="entry name" value="Shikimate_DH_AroM-type"/>
</dbReference>
<dbReference type="GO" id="GO:0009423">
    <property type="term" value="P:chorismate biosynthetic process"/>
    <property type="evidence" value="ECO:0007669"/>
    <property type="project" value="UniProtKB-UniPathway"/>
</dbReference>
<dbReference type="AlphaFoldDB" id="Q6NH00"/>
<accession>Q6NH00</accession>
<gene>
    <name evidence="8" type="ordered locus">DIP1347</name>
</gene>
<evidence type="ECO:0000256" key="1">
    <source>
        <dbReference type="ARBA" id="ARBA00004871"/>
    </source>
</evidence>
<dbReference type="SUPFAM" id="SSF53223">
    <property type="entry name" value="Aminoacid dehydrogenase-like, N-terminal domain"/>
    <property type="match status" value="1"/>
</dbReference>
<dbReference type="Pfam" id="PF18317">
    <property type="entry name" value="SDH_C"/>
    <property type="match status" value="1"/>
</dbReference>
<evidence type="ECO:0000313" key="9">
    <source>
        <dbReference type="Proteomes" id="UP000002198"/>
    </source>
</evidence>
<keyword evidence="9" id="KW-1185">Reference proteome</keyword>
<feature type="domain" description="Shikimate dehydrogenase substrate binding N-terminal" evidence="6">
    <location>
        <begin position="17"/>
        <end position="99"/>
    </location>
</feature>
<name>Q6NH00_CORDI</name>
<dbReference type="NCBIfam" id="TIGR01809">
    <property type="entry name" value="Shik-DH-AROM"/>
    <property type="match status" value="1"/>
</dbReference>
<dbReference type="InterPro" id="IPR006151">
    <property type="entry name" value="Shikm_DH/Glu-tRNA_Rdtase"/>
</dbReference>
<dbReference type="HOGENOM" id="CLU_044063_0_0_11"/>
<dbReference type="GO" id="GO:0009073">
    <property type="term" value="P:aromatic amino acid family biosynthetic process"/>
    <property type="evidence" value="ECO:0007669"/>
    <property type="project" value="UniProtKB-KW"/>
</dbReference>
<keyword evidence="3" id="KW-0028">Amino-acid biosynthesis</keyword>
<dbReference type="Pfam" id="PF08501">
    <property type="entry name" value="Shikimate_dh_N"/>
    <property type="match status" value="1"/>
</dbReference>
<protein>
    <recommendedName>
        <fullName evidence="2">shikimate dehydrogenase (NADP(+))</fullName>
        <ecNumber evidence="2">1.1.1.25</ecNumber>
    </recommendedName>
</protein>
<dbReference type="GO" id="GO:0005829">
    <property type="term" value="C:cytosol"/>
    <property type="evidence" value="ECO:0007669"/>
    <property type="project" value="TreeGrafter"/>
</dbReference>
<sequence length="289" mass="31397">MPGHFILTIMIHFRAAVLGHPIEHSLSPLLHNAGYAALGLSQWSYGRFDCDSQQLSELVDKCDPSFQGFSVTMPCKFEALEYATSVSERAQRIGSANTLVRAENGWYADNTDTEGVRGALEILFSDRGGAAEALKNTRAIVVGAGGTSRPAIWTLGTLGVAEIVVVNRSDRREELEPVLEGEPTKISFVGFDSNLRSHAQSASVVISTVPSVGVSDYIDDLVHAPVLDVIYDPWPTPLIQHAQKKGVPCIGGHIMLLHQALSQFEQFTGVKAPREAMQKALFDHLFGDN</sequence>
<evidence type="ECO:0000256" key="4">
    <source>
        <dbReference type="ARBA" id="ARBA00049442"/>
    </source>
</evidence>
<comment type="pathway">
    <text evidence="1">Metabolic intermediate biosynthesis; chorismate biosynthesis; chorismate from D-erythrose 4-phosphate and phosphoenolpyruvate: step 4/7.</text>
</comment>
<dbReference type="GO" id="GO:0050661">
    <property type="term" value="F:NADP binding"/>
    <property type="evidence" value="ECO:0007669"/>
    <property type="project" value="TreeGrafter"/>
</dbReference>
<evidence type="ECO:0000256" key="2">
    <source>
        <dbReference type="ARBA" id="ARBA00012962"/>
    </source>
</evidence>
<dbReference type="Gene3D" id="3.40.50.10860">
    <property type="entry name" value="Leucine Dehydrogenase, chain A, domain 1"/>
    <property type="match status" value="1"/>
</dbReference>
<dbReference type="EC" id="1.1.1.25" evidence="2"/>
<evidence type="ECO:0000259" key="6">
    <source>
        <dbReference type="Pfam" id="PF08501"/>
    </source>
</evidence>
<evidence type="ECO:0000313" key="8">
    <source>
        <dbReference type="EMBL" id="CAE49875.1"/>
    </source>
</evidence>
<proteinExistence type="predicted"/>
<evidence type="ECO:0000259" key="5">
    <source>
        <dbReference type="Pfam" id="PF01488"/>
    </source>
</evidence>
<dbReference type="InterPro" id="IPR041121">
    <property type="entry name" value="SDH_C"/>
</dbReference>
<feature type="domain" description="Quinate/shikimate 5-dehydrogenase/glutamyl-tRNA reductase" evidence="5">
    <location>
        <begin position="132"/>
        <end position="209"/>
    </location>
</feature>
<feature type="domain" description="SDH C-terminal" evidence="7">
    <location>
        <begin position="255"/>
        <end position="281"/>
    </location>
</feature>
<dbReference type="UniPathway" id="UPA00053">
    <property type="reaction ID" value="UER00087"/>
</dbReference>
<dbReference type="SUPFAM" id="SSF51735">
    <property type="entry name" value="NAD(P)-binding Rossmann-fold domains"/>
    <property type="match status" value="1"/>
</dbReference>
<dbReference type="GO" id="GO:0019632">
    <property type="term" value="P:shikimate metabolic process"/>
    <property type="evidence" value="ECO:0007669"/>
    <property type="project" value="TreeGrafter"/>
</dbReference>
<reference evidence="8 9" key="1">
    <citation type="journal article" date="2003" name="Nucleic Acids Res.">
        <title>The complete genome sequence and analysis of Corynebacterium diphtheriae NCTC13129.</title>
        <authorList>
            <person name="Cerdeno-Tarraga A.M."/>
            <person name="Efstratiou A."/>
            <person name="Dover L.G."/>
            <person name="Holden M.T.G."/>
            <person name="Pallen M."/>
            <person name="Bentley S.D."/>
            <person name="Besra G.S."/>
            <person name="Churcher C."/>
            <person name="James K.D."/>
            <person name="De Zoysa A."/>
            <person name="Chillingworth T."/>
            <person name="Cronin A."/>
            <person name="Dowd L."/>
            <person name="Feltwell T."/>
            <person name="Hamlin N."/>
            <person name="Holroyd S."/>
            <person name="Jagels K."/>
            <person name="Moule S."/>
            <person name="Quail M.A."/>
            <person name="Rabbinowitsch E."/>
            <person name="Rutherford K."/>
            <person name="Thomson N.R."/>
            <person name="Unwin L."/>
            <person name="Whitehead S."/>
            <person name="Barrell B.G.Parkhill.J."/>
        </authorList>
    </citation>
    <scope>NUCLEOTIDE SEQUENCE [LARGE SCALE GENOMIC DNA]</scope>
    <source>
        <strain evidence="9">ATCC 700971 / NCTC 13129 / Biotype gravis</strain>
    </source>
</reference>
<dbReference type="InterPro" id="IPR036291">
    <property type="entry name" value="NAD(P)-bd_dom_sf"/>
</dbReference>
<dbReference type="GO" id="GO:0004764">
    <property type="term" value="F:shikimate 3-dehydrogenase (NADP+) activity"/>
    <property type="evidence" value="ECO:0007669"/>
    <property type="project" value="UniProtKB-EC"/>
</dbReference>
<keyword evidence="3" id="KW-0057">Aromatic amino acid biosynthesis</keyword>
<dbReference type="PANTHER" id="PTHR21089">
    <property type="entry name" value="SHIKIMATE DEHYDROGENASE"/>
    <property type="match status" value="1"/>
</dbReference>
<dbReference type="EMBL" id="BX248357">
    <property type="protein sequence ID" value="CAE49875.1"/>
    <property type="molecule type" value="Genomic_DNA"/>
</dbReference>
<dbReference type="PANTHER" id="PTHR21089:SF1">
    <property type="entry name" value="BIFUNCTIONAL 3-DEHYDROQUINATE DEHYDRATASE_SHIKIMATE DEHYDROGENASE, CHLOROPLASTIC"/>
    <property type="match status" value="1"/>
</dbReference>
<dbReference type="InterPro" id="IPR022893">
    <property type="entry name" value="Shikimate_DH_fam"/>
</dbReference>
<comment type="catalytic activity">
    <reaction evidence="4">
        <text>shikimate + NADP(+) = 3-dehydroshikimate + NADPH + H(+)</text>
        <dbReference type="Rhea" id="RHEA:17737"/>
        <dbReference type="ChEBI" id="CHEBI:15378"/>
        <dbReference type="ChEBI" id="CHEBI:16630"/>
        <dbReference type="ChEBI" id="CHEBI:36208"/>
        <dbReference type="ChEBI" id="CHEBI:57783"/>
        <dbReference type="ChEBI" id="CHEBI:58349"/>
        <dbReference type="EC" id="1.1.1.25"/>
    </reaction>
</comment>
<evidence type="ECO:0000259" key="7">
    <source>
        <dbReference type="Pfam" id="PF18317"/>
    </source>
</evidence>
<dbReference type="Pfam" id="PF01488">
    <property type="entry name" value="Shikimate_DH"/>
    <property type="match status" value="1"/>
</dbReference>
<dbReference type="CDD" id="cd01065">
    <property type="entry name" value="NAD_bind_Shikimate_DH"/>
    <property type="match status" value="1"/>
</dbReference>
<dbReference type="Proteomes" id="UP000002198">
    <property type="component" value="Chromosome"/>
</dbReference>
<evidence type="ECO:0000256" key="3">
    <source>
        <dbReference type="ARBA" id="ARBA00023141"/>
    </source>
</evidence>
<dbReference type="Gene3D" id="3.40.50.720">
    <property type="entry name" value="NAD(P)-binding Rossmann-like Domain"/>
    <property type="match status" value="1"/>
</dbReference>
<dbReference type="InterPro" id="IPR046346">
    <property type="entry name" value="Aminoacid_DH-like_N_sf"/>
</dbReference>
<dbReference type="STRING" id="257309.DIP1347"/>
<organism evidence="8 9">
    <name type="scientific">Corynebacterium diphtheriae (strain ATCC 700971 / NCTC 13129 / Biotype gravis)</name>
    <dbReference type="NCBI Taxonomy" id="257309"/>
    <lineage>
        <taxon>Bacteria</taxon>
        <taxon>Bacillati</taxon>
        <taxon>Actinomycetota</taxon>
        <taxon>Actinomycetes</taxon>
        <taxon>Mycobacteriales</taxon>
        <taxon>Corynebacteriaceae</taxon>
        <taxon>Corynebacterium</taxon>
    </lineage>
</organism>
<dbReference type="KEGG" id="cdi:DIP1347"/>
<dbReference type="InterPro" id="IPR013708">
    <property type="entry name" value="Shikimate_DH-bd_N"/>
</dbReference>